<feature type="transmembrane region" description="Helical" evidence="7">
    <location>
        <begin position="220"/>
        <end position="242"/>
    </location>
</feature>
<gene>
    <name evidence="9" type="ORF">SAMN05421666_2054</name>
</gene>
<keyword evidence="3 7" id="KW-0997">Cell inner membrane</keyword>
<dbReference type="Proteomes" id="UP000186019">
    <property type="component" value="Unassembled WGS sequence"/>
</dbReference>
<accession>A0A1N7GGK6</accession>
<evidence type="ECO:0000256" key="2">
    <source>
        <dbReference type="ARBA" id="ARBA00022475"/>
    </source>
</evidence>
<feature type="transmembrane region" description="Helical" evidence="7">
    <location>
        <begin position="405"/>
        <end position="429"/>
    </location>
</feature>
<feature type="transmembrane region" description="Helical" evidence="7">
    <location>
        <begin position="6"/>
        <end position="39"/>
    </location>
</feature>
<reference evidence="10" key="1">
    <citation type="submission" date="2017-01" db="EMBL/GenBank/DDBJ databases">
        <authorList>
            <person name="Varghese N."/>
            <person name="Submissions S."/>
        </authorList>
    </citation>
    <scope>NUCLEOTIDE SEQUENCE [LARGE SCALE GENOMIC DNA]</scope>
    <source>
        <strain evidence="10">DSM 29590</strain>
    </source>
</reference>
<keyword evidence="5 7" id="KW-1133">Transmembrane helix</keyword>
<proteinExistence type="inferred from homology"/>
<evidence type="ECO:0000256" key="6">
    <source>
        <dbReference type="ARBA" id="ARBA00023136"/>
    </source>
</evidence>
<keyword evidence="7" id="KW-0813">Transport</keyword>
<dbReference type="InterPro" id="IPR004681">
    <property type="entry name" value="TRAP_DctM"/>
</dbReference>
<name>A0A1N7GGK6_9RHOB</name>
<dbReference type="OrthoDB" id="9790209at2"/>
<protein>
    <recommendedName>
        <fullName evidence="7">TRAP transporter large permease protein</fullName>
    </recommendedName>
</protein>
<evidence type="ECO:0000256" key="4">
    <source>
        <dbReference type="ARBA" id="ARBA00022692"/>
    </source>
</evidence>
<feature type="transmembrane region" description="Helical" evidence="7">
    <location>
        <begin position="59"/>
        <end position="79"/>
    </location>
</feature>
<comment type="similarity">
    <text evidence="7">Belongs to the TRAP transporter large permease family.</text>
</comment>
<evidence type="ECO:0000256" key="5">
    <source>
        <dbReference type="ARBA" id="ARBA00022989"/>
    </source>
</evidence>
<dbReference type="PANTHER" id="PTHR33362">
    <property type="entry name" value="SIALIC ACID TRAP TRANSPORTER PERMEASE PROTEIN SIAT-RELATED"/>
    <property type="match status" value="1"/>
</dbReference>
<dbReference type="GO" id="GO:0005886">
    <property type="term" value="C:plasma membrane"/>
    <property type="evidence" value="ECO:0007669"/>
    <property type="project" value="UniProtKB-SubCell"/>
</dbReference>
<dbReference type="EMBL" id="FTNV01000001">
    <property type="protein sequence ID" value="SIS11723.1"/>
    <property type="molecule type" value="Genomic_DNA"/>
</dbReference>
<keyword evidence="10" id="KW-1185">Reference proteome</keyword>
<evidence type="ECO:0000256" key="7">
    <source>
        <dbReference type="RuleBase" id="RU369079"/>
    </source>
</evidence>
<feature type="transmembrane region" description="Helical" evidence="7">
    <location>
        <begin position="175"/>
        <end position="199"/>
    </location>
</feature>
<dbReference type="STRING" id="573024.SAMN05216208_0081"/>
<dbReference type="InterPro" id="IPR010656">
    <property type="entry name" value="DctM"/>
</dbReference>
<comment type="function">
    <text evidence="7">Part of the tripartite ATP-independent periplasmic (TRAP) transport system.</text>
</comment>
<evidence type="ECO:0000259" key="8">
    <source>
        <dbReference type="Pfam" id="PF06808"/>
    </source>
</evidence>
<sequence length="438" mass="46342">MDPLVLGGLVALFTIAVLFSGVSVALGLLIVSGGFLVVFDGMRSLELMPEIFFGKLNSFALLSIPMFIIMGASIASTRAGADLYEALERWLTRVPGGLVVSNLGACALFSAMSGSSPATCAAIGKMGIPEMRKRGYPDGVAAGSIAAGGTLGILIPPSVTMIVYGIATETSIGRLFLAGVIPGLLLVSLFMAWSIYATVKSGNAQVLTKSVYTWKQKFEILPRVIPFIVIIIGVLYAMYGGIATPSETAAVGALLCIVIAVVIYRLWSPAGLWMILRDSTRESVMILFIIGAAGVFSYMLSSLFITQSIAEWIGTLEVNRWVLMGAVNVFLLIAGFFLPPVAVILMAAPILLPIITIAGFDPIWFAVILTINMEIGLISPPVGLNLYVINGIAPDISLKTILTGSLPFVACMVIAIIILCFFPGLATWLPDYVMGTAT</sequence>
<evidence type="ECO:0000256" key="3">
    <source>
        <dbReference type="ARBA" id="ARBA00022519"/>
    </source>
</evidence>
<comment type="caution">
    <text evidence="7">Lacks conserved residue(s) required for the propagation of feature annotation.</text>
</comment>
<feature type="transmembrane region" description="Helical" evidence="7">
    <location>
        <begin position="248"/>
        <end position="267"/>
    </location>
</feature>
<dbReference type="PIRSF" id="PIRSF006066">
    <property type="entry name" value="HI0050"/>
    <property type="match status" value="1"/>
</dbReference>
<comment type="subunit">
    <text evidence="7">The complex comprises the extracytoplasmic solute receptor protein and the two transmembrane proteins.</text>
</comment>
<dbReference type="AlphaFoldDB" id="A0A1N7GGK6"/>
<dbReference type="Pfam" id="PF06808">
    <property type="entry name" value="DctM"/>
    <property type="match status" value="1"/>
</dbReference>
<feature type="domain" description="TRAP C4-dicarboxylate transport system permease DctM subunit" evidence="8">
    <location>
        <begin position="15"/>
        <end position="425"/>
    </location>
</feature>
<feature type="transmembrane region" description="Helical" evidence="7">
    <location>
        <begin position="321"/>
        <end position="338"/>
    </location>
</feature>
<dbReference type="NCBIfam" id="TIGR00786">
    <property type="entry name" value="dctM"/>
    <property type="match status" value="1"/>
</dbReference>
<dbReference type="RefSeq" id="WP_076533164.1">
    <property type="nucleotide sequence ID" value="NZ_CANNEL010000004.1"/>
</dbReference>
<keyword evidence="6 7" id="KW-0472">Membrane</keyword>
<evidence type="ECO:0000313" key="10">
    <source>
        <dbReference type="Proteomes" id="UP000186019"/>
    </source>
</evidence>
<evidence type="ECO:0000256" key="1">
    <source>
        <dbReference type="ARBA" id="ARBA00004429"/>
    </source>
</evidence>
<dbReference type="GO" id="GO:0022857">
    <property type="term" value="F:transmembrane transporter activity"/>
    <property type="evidence" value="ECO:0007669"/>
    <property type="project" value="UniProtKB-UniRule"/>
</dbReference>
<feature type="transmembrane region" description="Helical" evidence="7">
    <location>
        <begin position="287"/>
        <end position="309"/>
    </location>
</feature>
<keyword evidence="4 7" id="KW-0812">Transmembrane</keyword>
<evidence type="ECO:0000313" key="9">
    <source>
        <dbReference type="EMBL" id="SIS11723.1"/>
    </source>
</evidence>
<comment type="subcellular location">
    <subcellularLocation>
        <location evidence="1 7">Cell inner membrane</location>
        <topology evidence="1 7">Multi-pass membrane protein</topology>
    </subcellularLocation>
</comment>
<organism evidence="9 10">
    <name type="scientific">Roseovarius nanhaiticus</name>
    <dbReference type="NCBI Taxonomy" id="573024"/>
    <lineage>
        <taxon>Bacteria</taxon>
        <taxon>Pseudomonadati</taxon>
        <taxon>Pseudomonadota</taxon>
        <taxon>Alphaproteobacteria</taxon>
        <taxon>Rhodobacterales</taxon>
        <taxon>Roseobacteraceae</taxon>
        <taxon>Roseovarius</taxon>
    </lineage>
</organism>
<dbReference type="PANTHER" id="PTHR33362:SF5">
    <property type="entry name" value="C4-DICARBOXYLATE TRAP TRANSPORTER LARGE PERMEASE PROTEIN DCTM"/>
    <property type="match status" value="1"/>
</dbReference>
<keyword evidence="2" id="KW-1003">Cell membrane</keyword>